<dbReference type="PROSITE" id="PS00028">
    <property type="entry name" value="ZINC_FINGER_C2H2_1"/>
    <property type="match status" value="1"/>
</dbReference>
<dbReference type="OrthoDB" id="6611730at2759"/>
<gene>
    <name evidence="4" type="ORF">AGLY_002073</name>
</gene>
<dbReference type="AlphaFoldDB" id="A0A6G0U3Z1"/>
<dbReference type="EMBL" id="VYZN01000007">
    <property type="protein sequence ID" value="KAE9543677.1"/>
    <property type="molecule type" value="Genomic_DNA"/>
</dbReference>
<proteinExistence type="predicted"/>
<sequence length="822" mass="95087">HKCLSELADPIFFLTRTLIVFWHFTIIHVVSSLVTPIANYYCLAFKLIISISYILSNLVENFPLHKSKIFELGRIQSNNLKDKSLKSITDEYLTPGMSKLRIFNHFCLIIIPENDEASSLAAFLILSFLFSPIKTKRKRRKTAWKPSKIEMKDGFITHIKSHTELQDTVTRRKEKYAQLGTTLQPLIIIVGPNCNNISLYFVLVDDTYYVLNSILSSVNCCFKIIHALNIQYPVESLPIWSFIQKGFYKIFIKSVSLGHGHFTICHPDYDFFEYTCSENDCNRTFHLINSFKKHLATHKHYNPCSKVKSPSVASGDNCSTSVNNNCSSSTLNLCSNNGIETSYTPFEKDTRGNNCYIQEDYVCSFLSKLYSNPQVPRNVVQTIVDMSLIFDGINHTLRSSVSKFLLDSNISNECFDHFNSILEVVKDPFNDLNTEYKRFKYYTKLGTYILPQEYVIGEQLNENRQNNDFALIPVNCTQQFIPIRHVFYNFFKMKNVLSETLLYLNKCKLYNSALMNFTQGSVWRKKQKDHESQIVLPIFLFFDDYKVGNPLGSHSGIHKLDRQKCGNNIIFKPVIDELNFLRETGIDIDIDNFNGNIKFELGLIIGDNLGIHSISGFVESFSATHVCRMCKIEKKEMKKQCYADDNLLRNLEQYHLDVIEGNVSDSGVKEACVWYDVLSFSVLDQVGVDIMHDLLEGVCKYDLSFLLLYYIQDLKLFSLQVLNERLLCFDYGPDKGSKPCILHIEHLKKKYSKTFCIKNDVAYTIFRDETVWELYILLRKILDLLTSPLLQKECCVLLQTLVSEHHDLYIKFSKFKLKPKYH</sequence>
<evidence type="ECO:0000256" key="2">
    <source>
        <dbReference type="SAM" id="Phobius"/>
    </source>
</evidence>
<keyword evidence="2" id="KW-0472">Membrane</keyword>
<keyword evidence="5" id="KW-1185">Reference proteome</keyword>
<dbReference type="InterPro" id="IPR013087">
    <property type="entry name" value="Znf_C2H2_type"/>
</dbReference>
<protein>
    <recommendedName>
        <fullName evidence="3">C2H2-type domain-containing protein</fullName>
    </recommendedName>
</protein>
<name>A0A6G0U3Z1_APHGL</name>
<evidence type="ECO:0000313" key="5">
    <source>
        <dbReference type="Proteomes" id="UP000475862"/>
    </source>
</evidence>
<feature type="transmembrane region" description="Helical" evidence="2">
    <location>
        <begin position="37"/>
        <end position="59"/>
    </location>
</feature>
<organism evidence="4 5">
    <name type="scientific">Aphis glycines</name>
    <name type="common">Soybean aphid</name>
    <dbReference type="NCBI Taxonomy" id="307491"/>
    <lineage>
        <taxon>Eukaryota</taxon>
        <taxon>Metazoa</taxon>
        <taxon>Ecdysozoa</taxon>
        <taxon>Arthropoda</taxon>
        <taxon>Hexapoda</taxon>
        <taxon>Insecta</taxon>
        <taxon>Pterygota</taxon>
        <taxon>Neoptera</taxon>
        <taxon>Paraneoptera</taxon>
        <taxon>Hemiptera</taxon>
        <taxon>Sternorrhyncha</taxon>
        <taxon>Aphidomorpha</taxon>
        <taxon>Aphidoidea</taxon>
        <taxon>Aphididae</taxon>
        <taxon>Aphidini</taxon>
        <taxon>Aphis</taxon>
        <taxon>Aphis</taxon>
    </lineage>
</organism>
<dbReference type="GO" id="GO:0008270">
    <property type="term" value="F:zinc ion binding"/>
    <property type="evidence" value="ECO:0007669"/>
    <property type="project" value="UniProtKB-KW"/>
</dbReference>
<evidence type="ECO:0000256" key="1">
    <source>
        <dbReference type="PROSITE-ProRule" id="PRU00042"/>
    </source>
</evidence>
<evidence type="ECO:0000259" key="3">
    <source>
        <dbReference type="PROSITE" id="PS50157"/>
    </source>
</evidence>
<keyword evidence="2" id="KW-0812">Transmembrane</keyword>
<feature type="non-terminal residue" evidence="4">
    <location>
        <position position="1"/>
    </location>
</feature>
<dbReference type="SMART" id="SM00355">
    <property type="entry name" value="ZnF_C2H2"/>
    <property type="match status" value="1"/>
</dbReference>
<comment type="caution">
    <text evidence="4">The sequence shown here is derived from an EMBL/GenBank/DDBJ whole genome shotgun (WGS) entry which is preliminary data.</text>
</comment>
<feature type="transmembrane region" description="Helical" evidence="2">
    <location>
        <begin position="12"/>
        <end position="31"/>
    </location>
</feature>
<accession>A0A6G0U3Z1</accession>
<keyword evidence="2" id="KW-1133">Transmembrane helix</keyword>
<keyword evidence="1" id="KW-0862">Zinc</keyword>
<feature type="domain" description="C2H2-type" evidence="3">
    <location>
        <begin position="274"/>
        <end position="303"/>
    </location>
</feature>
<dbReference type="PROSITE" id="PS50157">
    <property type="entry name" value="ZINC_FINGER_C2H2_2"/>
    <property type="match status" value="1"/>
</dbReference>
<keyword evidence="1" id="KW-0863">Zinc-finger</keyword>
<reference evidence="4 5" key="1">
    <citation type="submission" date="2019-08" db="EMBL/GenBank/DDBJ databases">
        <title>The genome of the soybean aphid Biotype 1, its phylome, world population structure and adaptation to the North American continent.</title>
        <authorList>
            <person name="Giordano R."/>
            <person name="Donthu R.K."/>
            <person name="Hernandez A.G."/>
            <person name="Wright C.L."/>
            <person name="Zimin A.V."/>
        </authorList>
    </citation>
    <scope>NUCLEOTIDE SEQUENCE [LARGE SCALE GENOMIC DNA]</scope>
    <source>
        <tissue evidence="4">Whole aphids</tissue>
    </source>
</reference>
<dbReference type="Proteomes" id="UP000475862">
    <property type="component" value="Unassembled WGS sequence"/>
</dbReference>
<keyword evidence="1" id="KW-0479">Metal-binding</keyword>
<evidence type="ECO:0000313" key="4">
    <source>
        <dbReference type="EMBL" id="KAE9543677.1"/>
    </source>
</evidence>